<proteinExistence type="inferred from homology"/>
<dbReference type="SUPFAM" id="SSF56059">
    <property type="entry name" value="Glutathione synthetase ATP-binding domain-like"/>
    <property type="match status" value="1"/>
</dbReference>
<evidence type="ECO:0000256" key="7">
    <source>
        <dbReference type="PROSITE-ProRule" id="PRU00409"/>
    </source>
</evidence>
<dbReference type="Gene3D" id="3.40.50.20">
    <property type="match status" value="1"/>
</dbReference>
<dbReference type="HAMAP" id="MF_00047">
    <property type="entry name" value="Dala_Dala_lig"/>
    <property type="match status" value="1"/>
</dbReference>
<dbReference type="Pfam" id="PF01820">
    <property type="entry name" value="Dala_Dala_lig_N"/>
    <property type="match status" value="1"/>
</dbReference>
<dbReference type="GO" id="GO:0008360">
    <property type="term" value="P:regulation of cell shape"/>
    <property type="evidence" value="ECO:0007669"/>
    <property type="project" value="UniProtKB-KW"/>
</dbReference>
<reference evidence="9" key="1">
    <citation type="submission" date="2020-08" db="EMBL/GenBank/DDBJ databases">
        <title>Sequencing the genomes of 1000 actinobacteria strains.</title>
        <authorList>
            <person name="Klenk H.-P."/>
        </authorList>
    </citation>
    <scope>NUCLEOTIDE SEQUENCE</scope>
    <source>
        <strain evidence="9">DSM 10695</strain>
    </source>
</reference>
<dbReference type="RefSeq" id="WP_184451266.1">
    <property type="nucleotide sequence ID" value="NZ_JACHMK010000001.1"/>
</dbReference>
<dbReference type="PANTHER" id="PTHR23132">
    <property type="entry name" value="D-ALANINE--D-ALANINE LIGASE"/>
    <property type="match status" value="1"/>
</dbReference>
<dbReference type="GO" id="GO:0005737">
    <property type="term" value="C:cytoplasm"/>
    <property type="evidence" value="ECO:0007669"/>
    <property type="project" value="UniProtKB-SubCell"/>
</dbReference>
<feature type="active site" evidence="5">
    <location>
        <position position="151"/>
    </location>
</feature>
<keyword evidence="6" id="KW-0460">Magnesium</keyword>
<dbReference type="GO" id="GO:0005524">
    <property type="term" value="F:ATP binding"/>
    <property type="evidence" value="ECO:0007669"/>
    <property type="project" value="UniProtKB-UniRule"/>
</dbReference>
<dbReference type="Gene3D" id="3.30.470.20">
    <property type="entry name" value="ATP-grasp fold, B domain"/>
    <property type="match status" value="1"/>
</dbReference>
<comment type="function">
    <text evidence="4">Cell wall formation.</text>
</comment>
<comment type="cofactor">
    <cofactor evidence="6">
        <name>Mg(2+)</name>
        <dbReference type="ChEBI" id="CHEBI:18420"/>
    </cofactor>
    <cofactor evidence="6">
        <name>Mn(2+)</name>
        <dbReference type="ChEBI" id="CHEBI:29035"/>
    </cofactor>
    <text evidence="6">Binds 2 magnesium or manganese ions per subunit.</text>
</comment>
<evidence type="ECO:0000256" key="4">
    <source>
        <dbReference type="HAMAP-Rule" id="MF_00047"/>
    </source>
</evidence>
<dbReference type="InterPro" id="IPR011095">
    <property type="entry name" value="Dala_Dala_lig_C"/>
</dbReference>
<dbReference type="AlphaFoldDB" id="A0A923E4L6"/>
<dbReference type="InterPro" id="IPR005905">
    <property type="entry name" value="D_ala_D_ala"/>
</dbReference>
<accession>A0A923E4L6</accession>
<evidence type="ECO:0000256" key="3">
    <source>
        <dbReference type="ARBA" id="ARBA00023316"/>
    </source>
</evidence>
<dbReference type="GO" id="GO:0008716">
    <property type="term" value="F:D-alanine-D-alanine ligase activity"/>
    <property type="evidence" value="ECO:0007669"/>
    <property type="project" value="UniProtKB-UniRule"/>
</dbReference>
<feature type="domain" description="ATP-grasp" evidence="8">
    <location>
        <begin position="101"/>
        <end position="307"/>
    </location>
</feature>
<dbReference type="EC" id="6.3.2.4" evidence="4"/>
<dbReference type="InterPro" id="IPR011761">
    <property type="entry name" value="ATP-grasp"/>
</dbReference>
<evidence type="ECO:0000313" key="10">
    <source>
        <dbReference type="Proteomes" id="UP000617426"/>
    </source>
</evidence>
<organism evidence="9 10">
    <name type="scientific">Schaalia hyovaginalis</name>
    <dbReference type="NCBI Taxonomy" id="29316"/>
    <lineage>
        <taxon>Bacteria</taxon>
        <taxon>Bacillati</taxon>
        <taxon>Actinomycetota</taxon>
        <taxon>Actinomycetes</taxon>
        <taxon>Actinomycetales</taxon>
        <taxon>Actinomycetaceae</taxon>
        <taxon>Schaalia</taxon>
    </lineage>
</organism>
<keyword evidence="4" id="KW-0963">Cytoplasm</keyword>
<comment type="caution">
    <text evidence="9">The sequence shown here is derived from an EMBL/GenBank/DDBJ whole genome shotgun (WGS) entry which is preliminary data.</text>
</comment>
<keyword evidence="7" id="KW-0067">ATP-binding</keyword>
<dbReference type="EMBL" id="JACHMK010000001">
    <property type="protein sequence ID" value="MBB6333556.1"/>
    <property type="molecule type" value="Genomic_DNA"/>
</dbReference>
<feature type="binding site" evidence="6">
    <location>
        <position position="262"/>
    </location>
    <ligand>
        <name>Mg(2+)</name>
        <dbReference type="ChEBI" id="CHEBI:18420"/>
        <label>1</label>
    </ligand>
</feature>
<keyword evidence="6" id="KW-0479">Metal-binding</keyword>
<evidence type="ECO:0000256" key="2">
    <source>
        <dbReference type="ARBA" id="ARBA00022598"/>
    </source>
</evidence>
<gene>
    <name evidence="4" type="primary">ddl</name>
    <name evidence="9" type="ORF">HD592_000121</name>
</gene>
<dbReference type="NCBIfam" id="NF002378">
    <property type="entry name" value="PRK01372.1"/>
    <property type="match status" value="1"/>
</dbReference>
<dbReference type="GO" id="GO:0046872">
    <property type="term" value="F:metal ion binding"/>
    <property type="evidence" value="ECO:0007669"/>
    <property type="project" value="UniProtKB-KW"/>
</dbReference>
<keyword evidence="7" id="KW-0547">Nucleotide-binding</keyword>
<dbReference type="GO" id="GO:0009252">
    <property type="term" value="P:peptidoglycan biosynthetic process"/>
    <property type="evidence" value="ECO:0007669"/>
    <property type="project" value="UniProtKB-UniRule"/>
</dbReference>
<dbReference type="InterPro" id="IPR016185">
    <property type="entry name" value="PreATP-grasp_dom_sf"/>
</dbReference>
<dbReference type="Pfam" id="PF07478">
    <property type="entry name" value="Dala_Dala_lig_C"/>
    <property type="match status" value="1"/>
</dbReference>
<dbReference type="SUPFAM" id="SSF52440">
    <property type="entry name" value="PreATP-grasp domain"/>
    <property type="match status" value="1"/>
</dbReference>
<keyword evidence="3 4" id="KW-0961">Cell wall biogenesis/degradation</keyword>
<dbReference type="PANTHER" id="PTHR23132:SF23">
    <property type="entry name" value="D-ALANINE--D-ALANINE LIGASE B"/>
    <property type="match status" value="1"/>
</dbReference>
<dbReference type="InterPro" id="IPR011127">
    <property type="entry name" value="Dala_Dala_lig_N"/>
</dbReference>
<keyword evidence="4" id="KW-0133">Cell shape</keyword>
<feature type="active site" evidence="5">
    <location>
        <position position="286"/>
    </location>
</feature>
<comment type="subcellular location">
    <subcellularLocation>
        <location evidence="4">Cytoplasm</location>
    </subcellularLocation>
</comment>
<keyword evidence="2 4" id="KW-0436">Ligase</keyword>
<dbReference type="GO" id="GO:0071555">
    <property type="term" value="P:cell wall organization"/>
    <property type="evidence" value="ECO:0007669"/>
    <property type="project" value="UniProtKB-KW"/>
</dbReference>
<feature type="binding site" evidence="6">
    <location>
        <position position="277"/>
    </location>
    <ligand>
        <name>Mg(2+)</name>
        <dbReference type="ChEBI" id="CHEBI:18420"/>
        <label>2</label>
    </ligand>
</feature>
<evidence type="ECO:0000256" key="6">
    <source>
        <dbReference type="PIRSR" id="PIRSR039102-3"/>
    </source>
</evidence>
<feature type="active site" evidence="5">
    <location>
        <position position="15"/>
    </location>
</feature>
<keyword evidence="4" id="KW-0573">Peptidoglycan synthesis</keyword>
<evidence type="ECO:0000256" key="1">
    <source>
        <dbReference type="ARBA" id="ARBA00010871"/>
    </source>
</evidence>
<comment type="similarity">
    <text evidence="1 4">Belongs to the D-alanine--D-alanine ligase family.</text>
</comment>
<evidence type="ECO:0000313" key="9">
    <source>
        <dbReference type="EMBL" id="MBB6333556.1"/>
    </source>
</evidence>
<protein>
    <recommendedName>
        <fullName evidence="4">D-alanine--D-alanine ligase</fullName>
        <ecNumber evidence="4">6.3.2.4</ecNumber>
    </recommendedName>
    <alternativeName>
        <fullName evidence="4">D-Ala-D-Ala ligase</fullName>
    </alternativeName>
    <alternativeName>
        <fullName evidence="4">D-alanylalanine synthetase</fullName>
    </alternativeName>
</protein>
<evidence type="ECO:0000256" key="5">
    <source>
        <dbReference type="PIRSR" id="PIRSR039102-1"/>
    </source>
</evidence>
<dbReference type="Gene3D" id="3.30.1490.20">
    <property type="entry name" value="ATP-grasp fold, A domain"/>
    <property type="match status" value="1"/>
</dbReference>
<dbReference type="PIRSF" id="PIRSF039102">
    <property type="entry name" value="Ddl/VanB"/>
    <property type="match status" value="1"/>
</dbReference>
<keyword evidence="10" id="KW-1185">Reference proteome</keyword>
<sequence length="331" mass="35271">MKSKVLIIAGGLTHERDVSVRSGRRVANALVQAGYEVRLADLDQQLTATIESFSPDVIWPLVHGSIGEDGSLQTLLEALDIPFVGSSSVQAKLASNKPTAKALIGAAGLATPGWAALPQVLFRQLGAAPVLDAIESRTVFPVVIKPTDGGSALGLSTVADATELRSAMVDAFAYGEHIMIEQFIEGRDIAVSVIDLEDGPVALPPVEIATDGGRYDYAARYTTDATEYFVPARLCEEQLDALRQAAIEAHTILGLRDLSRMDFVVDAEGECWFIDANVMPGMTDTSLLPQAAEASESFARLCCRIVDFVAAGRPVDEDPLDGDRLDEGDDA</sequence>
<evidence type="ECO:0000259" key="8">
    <source>
        <dbReference type="PROSITE" id="PS50975"/>
    </source>
</evidence>
<dbReference type="PROSITE" id="PS50975">
    <property type="entry name" value="ATP_GRASP"/>
    <property type="match status" value="1"/>
</dbReference>
<dbReference type="InterPro" id="IPR013815">
    <property type="entry name" value="ATP_grasp_subdomain_1"/>
</dbReference>
<keyword evidence="6" id="KW-0464">Manganese</keyword>
<dbReference type="Proteomes" id="UP000617426">
    <property type="component" value="Unassembled WGS sequence"/>
</dbReference>
<comment type="catalytic activity">
    <reaction evidence="4">
        <text>2 D-alanine + ATP = D-alanyl-D-alanine + ADP + phosphate + H(+)</text>
        <dbReference type="Rhea" id="RHEA:11224"/>
        <dbReference type="ChEBI" id="CHEBI:15378"/>
        <dbReference type="ChEBI" id="CHEBI:30616"/>
        <dbReference type="ChEBI" id="CHEBI:43474"/>
        <dbReference type="ChEBI" id="CHEBI:57416"/>
        <dbReference type="ChEBI" id="CHEBI:57822"/>
        <dbReference type="ChEBI" id="CHEBI:456216"/>
        <dbReference type="EC" id="6.3.2.4"/>
    </reaction>
</comment>
<comment type="pathway">
    <text evidence="4">Cell wall biogenesis; peptidoglycan biosynthesis.</text>
</comment>
<name>A0A923E4L6_9ACTO</name>